<evidence type="ECO:0000256" key="3">
    <source>
        <dbReference type="ARBA" id="ARBA00023015"/>
    </source>
</evidence>
<evidence type="ECO:0000256" key="2">
    <source>
        <dbReference type="ARBA" id="ARBA00022723"/>
    </source>
</evidence>
<dbReference type="STRING" id="913774.A0A0C3GT34"/>
<keyword evidence="8" id="KW-1133">Transmembrane helix</keyword>
<dbReference type="Proteomes" id="UP000054321">
    <property type="component" value="Unassembled WGS sequence"/>
</dbReference>
<dbReference type="InterPro" id="IPR001138">
    <property type="entry name" value="Zn2Cys6_DnaBD"/>
</dbReference>
<dbReference type="GO" id="GO:0045944">
    <property type="term" value="P:positive regulation of transcription by RNA polymerase II"/>
    <property type="evidence" value="ECO:0007669"/>
    <property type="project" value="TreeGrafter"/>
</dbReference>
<gene>
    <name evidence="10" type="ORF">OIDMADRAFT_181577</name>
</gene>
<dbReference type="PROSITE" id="PS50048">
    <property type="entry name" value="ZN2_CY6_FUNGAL_2"/>
    <property type="match status" value="1"/>
</dbReference>
<dbReference type="InParanoid" id="A0A0C3GT34"/>
<evidence type="ECO:0000256" key="8">
    <source>
        <dbReference type="SAM" id="Phobius"/>
    </source>
</evidence>
<keyword evidence="2" id="KW-0479">Metal-binding</keyword>
<keyword evidence="5" id="KW-0804">Transcription</keyword>
<dbReference type="GO" id="GO:0006351">
    <property type="term" value="P:DNA-templated transcription"/>
    <property type="evidence" value="ECO:0007669"/>
    <property type="project" value="InterPro"/>
</dbReference>
<dbReference type="AlphaFoldDB" id="A0A0C3GT34"/>
<reference evidence="10 11" key="1">
    <citation type="submission" date="2014-04" db="EMBL/GenBank/DDBJ databases">
        <authorList>
            <consortium name="DOE Joint Genome Institute"/>
            <person name="Kuo A."/>
            <person name="Martino E."/>
            <person name="Perotto S."/>
            <person name="Kohler A."/>
            <person name="Nagy L.G."/>
            <person name="Floudas D."/>
            <person name="Copeland A."/>
            <person name="Barry K.W."/>
            <person name="Cichocki N."/>
            <person name="Veneault-Fourrey C."/>
            <person name="LaButti K."/>
            <person name="Lindquist E.A."/>
            <person name="Lipzen A."/>
            <person name="Lundell T."/>
            <person name="Morin E."/>
            <person name="Murat C."/>
            <person name="Sun H."/>
            <person name="Tunlid A."/>
            <person name="Henrissat B."/>
            <person name="Grigoriev I.V."/>
            <person name="Hibbett D.S."/>
            <person name="Martin F."/>
            <person name="Nordberg H.P."/>
            <person name="Cantor M.N."/>
            <person name="Hua S.X."/>
        </authorList>
    </citation>
    <scope>NUCLEOTIDE SEQUENCE [LARGE SCALE GENOMIC DNA]</scope>
    <source>
        <strain evidence="10 11">Zn</strain>
    </source>
</reference>
<dbReference type="EMBL" id="KN832879">
    <property type="protein sequence ID" value="KIM99150.1"/>
    <property type="molecule type" value="Genomic_DNA"/>
</dbReference>
<dbReference type="PANTHER" id="PTHR47540:SF3">
    <property type="entry name" value="ZN(II)2CYS6 TRANSCRIPTION FACTOR (EUROFUNG)"/>
    <property type="match status" value="1"/>
</dbReference>
<dbReference type="Pfam" id="PF00172">
    <property type="entry name" value="Zn_clus"/>
    <property type="match status" value="1"/>
</dbReference>
<dbReference type="CDD" id="cd12148">
    <property type="entry name" value="fungal_TF_MHR"/>
    <property type="match status" value="1"/>
</dbReference>
<name>A0A0C3GT34_OIDMZ</name>
<keyword evidence="8" id="KW-0812">Transmembrane</keyword>
<keyword evidence="6" id="KW-0539">Nucleus</keyword>
<dbReference type="Pfam" id="PF04082">
    <property type="entry name" value="Fungal_trans"/>
    <property type="match status" value="1"/>
</dbReference>
<dbReference type="Gene3D" id="4.10.240.10">
    <property type="entry name" value="Zn(2)-C6 fungal-type DNA-binding domain"/>
    <property type="match status" value="1"/>
</dbReference>
<dbReference type="SMART" id="SM00066">
    <property type="entry name" value="GAL4"/>
    <property type="match status" value="1"/>
</dbReference>
<reference evidence="11" key="2">
    <citation type="submission" date="2015-01" db="EMBL/GenBank/DDBJ databases">
        <title>Evolutionary Origins and Diversification of the Mycorrhizal Mutualists.</title>
        <authorList>
            <consortium name="DOE Joint Genome Institute"/>
            <consortium name="Mycorrhizal Genomics Consortium"/>
            <person name="Kohler A."/>
            <person name="Kuo A."/>
            <person name="Nagy L.G."/>
            <person name="Floudas D."/>
            <person name="Copeland A."/>
            <person name="Barry K.W."/>
            <person name="Cichocki N."/>
            <person name="Veneault-Fourrey C."/>
            <person name="LaButti K."/>
            <person name="Lindquist E.A."/>
            <person name="Lipzen A."/>
            <person name="Lundell T."/>
            <person name="Morin E."/>
            <person name="Murat C."/>
            <person name="Riley R."/>
            <person name="Ohm R."/>
            <person name="Sun H."/>
            <person name="Tunlid A."/>
            <person name="Henrissat B."/>
            <person name="Grigoriev I.V."/>
            <person name="Hibbett D.S."/>
            <person name="Martin F."/>
        </authorList>
    </citation>
    <scope>NUCLEOTIDE SEQUENCE [LARGE SCALE GENOMIC DNA]</scope>
    <source>
        <strain evidence="11">Zn</strain>
    </source>
</reference>
<comment type="subcellular location">
    <subcellularLocation>
        <location evidence="1">Nucleus</location>
    </subcellularLocation>
</comment>
<dbReference type="SUPFAM" id="SSF57701">
    <property type="entry name" value="Zn2/Cys6 DNA-binding domain"/>
    <property type="match status" value="1"/>
</dbReference>
<feature type="domain" description="Zn(2)-C6 fungal-type" evidence="9">
    <location>
        <begin position="16"/>
        <end position="45"/>
    </location>
</feature>
<evidence type="ECO:0000313" key="10">
    <source>
        <dbReference type="EMBL" id="KIM99150.1"/>
    </source>
</evidence>
<dbReference type="PROSITE" id="PS00463">
    <property type="entry name" value="ZN2_CY6_FUNGAL_1"/>
    <property type="match status" value="1"/>
</dbReference>
<evidence type="ECO:0000256" key="4">
    <source>
        <dbReference type="ARBA" id="ARBA00023125"/>
    </source>
</evidence>
<dbReference type="InterPro" id="IPR051711">
    <property type="entry name" value="Stress_Response_Reg"/>
</dbReference>
<proteinExistence type="predicted"/>
<keyword evidence="3" id="KW-0805">Transcription regulation</keyword>
<keyword evidence="4" id="KW-0238">DNA-binding</keyword>
<dbReference type="GO" id="GO:0008270">
    <property type="term" value="F:zinc ion binding"/>
    <property type="evidence" value="ECO:0007669"/>
    <property type="project" value="InterPro"/>
</dbReference>
<evidence type="ECO:0000259" key="9">
    <source>
        <dbReference type="PROSITE" id="PS50048"/>
    </source>
</evidence>
<evidence type="ECO:0000256" key="5">
    <source>
        <dbReference type="ARBA" id="ARBA00023163"/>
    </source>
</evidence>
<dbReference type="InterPro" id="IPR007219">
    <property type="entry name" value="XnlR_reg_dom"/>
</dbReference>
<organism evidence="10 11">
    <name type="scientific">Oidiodendron maius (strain Zn)</name>
    <dbReference type="NCBI Taxonomy" id="913774"/>
    <lineage>
        <taxon>Eukaryota</taxon>
        <taxon>Fungi</taxon>
        <taxon>Dikarya</taxon>
        <taxon>Ascomycota</taxon>
        <taxon>Pezizomycotina</taxon>
        <taxon>Leotiomycetes</taxon>
        <taxon>Leotiomycetes incertae sedis</taxon>
        <taxon>Myxotrichaceae</taxon>
        <taxon>Oidiodendron</taxon>
    </lineage>
</organism>
<evidence type="ECO:0000313" key="11">
    <source>
        <dbReference type="Proteomes" id="UP000054321"/>
    </source>
</evidence>
<evidence type="ECO:0000256" key="1">
    <source>
        <dbReference type="ARBA" id="ARBA00004123"/>
    </source>
</evidence>
<feature type="region of interest" description="Disordered" evidence="7">
    <location>
        <begin position="52"/>
        <end position="76"/>
    </location>
</feature>
<dbReference type="GO" id="GO:0043565">
    <property type="term" value="F:sequence-specific DNA binding"/>
    <property type="evidence" value="ECO:0007669"/>
    <property type="project" value="TreeGrafter"/>
</dbReference>
<dbReference type="GO" id="GO:0000981">
    <property type="term" value="F:DNA-binding transcription factor activity, RNA polymerase II-specific"/>
    <property type="evidence" value="ECO:0007669"/>
    <property type="project" value="InterPro"/>
</dbReference>
<evidence type="ECO:0000256" key="6">
    <source>
        <dbReference type="ARBA" id="ARBA00023242"/>
    </source>
</evidence>
<protein>
    <recommendedName>
        <fullName evidence="9">Zn(2)-C6 fungal-type domain-containing protein</fullName>
    </recommendedName>
</protein>
<dbReference type="PANTHER" id="PTHR47540">
    <property type="entry name" value="THIAMINE REPRESSIBLE GENES REGULATORY PROTEIN THI5"/>
    <property type="match status" value="1"/>
</dbReference>
<dbReference type="HOGENOM" id="CLU_009239_0_1_1"/>
<dbReference type="SMART" id="SM00906">
    <property type="entry name" value="Fungal_trans"/>
    <property type="match status" value="1"/>
</dbReference>
<dbReference type="CDD" id="cd00067">
    <property type="entry name" value="GAL4"/>
    <property type="match status" value="1"/>
</dbReference>
<sequence>MERQKWGSQRVRVTRACDRCKRRKIRCTGRYPCEICLRINLQCTFNAAYTRGRHPPPPQPVVPSRELDPLSRKATSFSSRDSNRVLDLATSSPDIDAVDLTPGITVAAEPPSRSPEPTQTDLQGHYVGPASGVSFLLGVQKRLHQSGIFSNASSIFTFGDTPLPYIDPTYCIIPAKDETTQLLQRYFDFTVPVDRFLHQPTVEELLREFYETSGAMKCKDEAPSSKALLFMVFALSQEHISPKLNDVTTNLSARYFLAADHLLSKERGAIRLISIQARLCQCLWLLSQSRINHCWSLFGTTARLALAIGLHLSRDANRADGLNYIDIECRRRTFWCAYSLDNYLSTALGRPRIFHDEDIDQELPSCLDDSEIYATHATPNASRSQSVMLAPVAYFKLGRILSMILRDMYSIRPPSSADRYALATKYSTSLKTWREQISAFLDTESANAALLIPIYRRQRNVLNLAYWHTMMLTHRPFLLRKFKELQSDGESNNNQNKGQTDENVWECLTAAMNIVSIVDGLAQAEQMFQAFWFTSYFAFSAIVVLYVYTIQQSTSSVDTYENYFTAATRCQNHLSNVAKEGSLAARYCLILADLRNQVLKQTEGLQREPHSLSEDLLNNSAATGADLFSGLNDQIQIPHQVSGTGDFEVVASGQFNPMIAAAFGGLEPFLYNDMLWS</sequence>
<evidence type="ECO:0000256" key="7">
    <source>
        <dbReference type="SAM" id="MobiDB-lite"/>
    </source>
</evidence>
<feature type="transmembrane region" description="Helical" evidence="8">
    <location>
        <begin position="530"/>
        <end position="548"/>
    </location>
</feature>
<keyword evidence="11" id="KW-1185">Reference proteome</keyword>
<keyword evidence="8" id="KW-0472">Membrane</keyword>
<dbReference type="GO" id="GO:0005634">
    <property type="term" value="C:nucleus"/>
    <property type="evidence" value="ECO:0007669"/>
    <property type="project" value="UniProtKB-SubCell"/>
</dbReference>
<dbReference type="OrthoDB" id="2579025at2759"/>
<dbReference type="InterPro" id="IPR036864">
    <property type="entry name" value="Zn2-C6_fun-type_DNA-bd_sf"/>
</dbReference>
<accession>A0A0C3GT34</accession>